<organism evidence="1 2">
    <name type="scientific">Anopheles dirus</name>
    <dbReference type="NCBI Taxonomy" id="7168"/>
    <lineage>
        <taxon>Eukaryota</taxon>
        <taxon>Metazoa</taxon>
        <taxon>Ecdysozoa</taxon>
        <taxon>Arthropoda</taxon>
        <taxon>Hexapoda</taxon>
        <taxon>Insecta</taxon>
        <taxon>Pterygota</taxon>
        <taxon>Neoptera</taxon>
        <taxon>Endopterygota</taxon>
        <taxon>Diptera</taxon>
        <taxon>Nematocera</taxon>
        <taxon>Culicoidea</taxon>
        <taxon>Culicidae</taxon>
        <taxon>Anophelinae</taxon>
        <taxon>Anopheles</taxon>
    </lineage>
</organism>
<proteinExistence type="predicted"/>
<evidence type="ECO:0000313" key="2">
    <source>
        <dbReference type="Proteomes" id="UP000075884"/>
    </source>
</evidence>
<sequence length="35" mass="3953">MVHIMSSSLRVSGYGRTTIVQPITTSRNITCRIWS</sequence>
<keyword evidence="2" id="KW-1185">Reference proteome</keyword>
<evidence type="ECO:0000313" key="1">
    <source>
        <dbReference type="EnsemblMetazoa" id="ADIR014221-PA"/>
    </source>
</evidence>
<dbReference type="EnsemblMetazoa" id="ADIR014221-RA">
    <property type="protein sequence ID" value="ADIR014221-PA"/>
    <property type="gene ID" value="ADIR014221"/>
</dbReference>
<dbReference type="Proteomes" id="UP000075884">
    <property type="component" value="Unassembled WGS sequence"/>
</dbReference>
<accession>A0A182NWE7</accession>
<dbReference type="AlphaFoldDB" id="A0A182NWE7"/>
<protein>
    <submittedName>
        <fullName evidence="1">Uncharacterized protein</fullName>
    </submittedName>
</protein>
<name>A0A182NWE7_9DIPT</name>
<reference evidence="1" key="2">
    <citation type="submission" date="2020-05" db="UniProtKB">
        <authorList>
            <consortium name="EnsemblMetazoa"/>
        </authorList>
    </citation>
    <scope>IDENTIFICATION</scope>
    <source>
        <strain evidence="1">WRAIR2</strain>
    </source>
</reference>
<dbReference type="VEuPathDB" id="VectorBase:ADIR014221"/>
<reference evidence="2" key="1">
    <citation type="submission" date="2013-03" db="EMBL/GenBank/DDBJ databases">
        <title>The Genome Sequence of Anopheles dirus WRAIR2.</title>
        <authorList>
            <consortium name="The Broad Institute Genomics Platform"/>
            <person name="Neafsey D.E."/>
            <person name="Walton C."/>
            <person name="Walker B."/>
            <person name="Young S.K."/>
            <person name="Zeng Q."/>
            <person name="Gargeya S."/>
            <person name="Fitzgerald M."/>
            <person name="Haas B."/>
            <person name="Abouelleil A."/>
            <person name="Allen A.W."/>
            <person name="Alvarado L."/>
            <person name="Arachchi H.M."/>
            <person name="Berlin A.M."/>
            <person name="Chapman S.B."/>
            <person name="Gainer-Dewar J."/>
            <person name="Goldberg J."/>
            <person name="Griggs A."/>
            <person name="Gujja S."/>
            <person name="Hansen M."/>
            <person name="Howarth C."/>
            <person name="Imamovic A."/>
            <person name="Ireland A."/>
            <person name="Larimer J."/>
            <person name="McCowan C."/>
            <person name="Murphy C."/>
            <person name="Pearson M."/>
            <person name="Poon T.W."/>
            <person name="Priest M."/>
            <person name="Roberts A."/>
            <person name="Saif S."/>
            <person name="Shea T."/>
            <person name="Sisk P."/>
            <person name="Sykes S."/>
            <person name="Wortman J."/>
            <person name="Nusbaum C."/>
            <person name="Birren B."/>
        </authorList>
    </citation>
    <scope>NUCLEOTIDE SEQUENCE [LARGE SCALE GENOMIC DNA]</scope>
    <source>
        <strain evidence="2">WRAIR2</strain>
    </source>
</reference>